<feature type="compositionally biased region" description="Basic and acidic residues" evidence="1">
    <location>
        <begin position="1"/>
        <end position="13"/>
    </location>
</feature>
<sequence length="340" mass="37214">MPGTPERERDHSAGELMATSGEFVHHGRDGWIEQSPPDHALGLELLDPGRQQAGSDAVQRMRQPTSSDEKDEFIAFFREGLAKGNRDAFIEHFLSRITPESRQRQPLSVRGAGPAGFRRLFDGVFDAVPDLHGVVHRWGPTDDGVLIEFALLGTLGGRPIAVDVVDRIVLRDGYFVSNDTYFDPMPLLPRLLAHPLLALRLLQRFHRSRDELAASEPGTARQSNTMNLMAVGRLGLAITSLTAPRRFGSFVGVRPSAELTYMTRIYGARALAMGLGYLTAGPRERARWKRFGLAVDISDTVAGLTHLVRRDVPTRSALTMVALTGSYAAIGAAGVAAEQR</sequence>
<dbReference type="SUPFAM" id="SSF54427">
    <property type="entry name" value="NTF2-like"/>
    <property type="match status" value="1"/>
</dbReference>
<evidence type="ECO:0000259" key="2">
    <source>
        <dbReference type="Pfam" id="PF12680"/>
    </source>
</evidence>
<organism evidence="3 4">
    <name type="scientific">Nocardia salmonicida</name>
    <dbReference type="NCBI Taxonomy" id="53431"/>
    <lineage>
        <taxon>Bacteria</taxon>
        <taxon>Bacillati</taxon>
        <taxon>Actinomycetota</taxon>
        <taxon>Actinomycetes</taxon>
        <taxon>Mycobacteriales</taxon>
        <taxon>Nocardiaceae</taxon>
        <taxon>Nocardia</taxon>
    </lineage>
</organism>
<evidence type="ECO:0000313" key="4">
    <source>
        <dbReference type="Proteomes" id="UP001621418"/>
    </source>
</evidence>
<dbReference type="InterPro" id="IPR037401">
    <property type="entry name" value="SnoaL-like"/>
</dbReference>
<dbReference type="Gene3D" id="3.10.450.50">
    <property type="match status" value="1"/>
</dbReference>
<dbReference type="Pfam" id="PF12680">
    <property type="entry name" value="SnoaL_2"/>
    <property type="match status" value="1"/>
</dbReference>
<feature type="region of interest" description="Disordered" evidence="1">
    <location>
        <begin position="1"/>
        <end position="20"/>
    </location>
</feature>
<gene>
    <name evidence="3" type="ORF">OG308_18150</name>
</gene>
<dbReference type="InterPro" id="IPR032710">
    <property type="entry name" value="NTF2-like_dom_sf"/>
</dbReference>
<keyword evidence="4" id="KW-1185">Reference proteome</keyword>
<feature type="domain" description="SnoaL-like" evidence="2">
    <location>
        <begin position="76"/>
        <end position="176"/>
    </location>
</feature>
<name>A0ABZ1N026_9NOCA</name>
<proteinExistence type="predicted"/>
<dbReference type="EMBL" id="CP109527">
    <property type="protein sequence ID" value="WTY33271.1"/>
    <property type="molecule type" value="Genomic_DNA"/>
</dbReference>
<accession>A0ABZ1N026</accession>
<evidence type="ECO:0000256" key="1">
    <source>
        <dbReference type="SAM" id="MobiDB-lite"/>
    </source>
</evidence>
<protein>
    <submittedName>
        <fullName evidence="3">Nuclear transport factor 2 family protein</fullName>
    </submittedName>
</protein>
<dbReference type="Proteomes" id="UP001621418">
    <property type="component" value="Chromosome"/>
</dbReference>
<evidence type="ECO:0000313" key="3">
    <source>
        <dbReference type="EMBL" id="WTY33271.1"/>
    </source>
</evidence>
<reference evidence="3 4" key="1">
    <citation type="submission" date="2022-10" db="EMBL/GenBank/DDBJ databases">
        <title>The complete genomes of actinobacterial strains from the NBC collection.</title>
        <authorList>
            <person name="Joergensen T.S."/>
            <person name="Alvarez Arevalo M."/>
            <person name="Sterndorff E.B."/>
            <person name="Faurdal D."/>
            <person name="Vuksanovic O."/>
            <person name="Mourched A.-S."/>
            <person name="Charusanti P."/>
            <person name="Shaw S."/>
            <person name="Blin K."/>
            <person name="Weber T."/>
        </authorList>
    </citation>
    <scope>NUCLEOTIDE SEQUENCE [LARGE SCALE GENOMIC DNA]</scope>
    <source>
        <strain evidence="3 4">NBC_01413</strain>
    </source>
</reference>